<feature type="region of interest" description="Disordered" evidence="2">
    <location>
        <begin position="29"/>
        <end position="54"/>
    </location>
</feature>
<dbReference type="Proteomes" id="UP000053237">
    <property type="component" value="Unassembled WGS sequence"/>
</dbReference>
<accession>A0A024FYP6</accession>
<evidence type="ECO:0000256" key="1">
    <source>
        <dbReference type="SAM" id="Coils"/>
    </source>
</evidence>
<dbReference type="PROSITE" id="PS01159">
    <property type="entry name" value="WW_DOMAIN_1"/>
    <property type="match status" value="3"/>
</dbReference>
<dbReference type="OrthoDB" id="207369at2759"/>
<protein>
    <recommendedName>
        <fullName evidence="3">WW domain-containing protein</fullName>
    </recommendedName>
</protein>
<evidence type="ECO:0000313" key="5">
    <source>
        <dbReference type="Proteomes" id="UP000053237"/>
    </source>
</evidence>
<dbReference type="CDD" id="cd00201">
    <property type="entry name" value="WW"/>
    <property type="match status" value="2"/>
</dbReference>
<feature type="compositionally biased region" description="Polar residues" evidence="2">
    <location>
        <begin position="101"/>
        <end position="112"/>
    </location>
</feature>
<gene>
    <name evidence="4" type="ORF">BN9_001710</name>
</gene>
<keyword evidence="5" id="KW-1185">Reference proteome</keyword>
<feature type="domain" description="WW" evidence="3">
    <location>
        <begin position="6"/>
        <end position="34"/>
    </location>
</feature>
<dbReference type="EMBL" id="CAIX01000001">
    <property type="protein sequence ID" value="CCI39388.1"/>
    <property type="molecule type" value="Genomic_DNA"/>
</dbReference>
<dbReference type="PANTHER" id="PTHR47852:SF2">
    <property type="entry name" value="WW DOMAIN-CONTAINING PROTEIN"/>
    <property type="match status" value="1"/>
</dbReference>
<proteinExistence type="predicted"/>
<organism evidence="4 5">
    <name type="scientific">Albugo candida</name>
    <dbReference type="NCBI Taxonomy" id="65357"/>
    <lineage>
        <taxon>Eukaryota</taxon>
        <taxon>Sar</taxon>
        <taxon>Stramenopiles</taxon>
        <taxon>Oomycota</taxon>
        <taxon>Peronosporomycetes</taxon>
        <taxon>Albuginales</taxon>
        <taxon>Albuginaceae</taxon>
        <taxon>Albugo</taxon>
    </lineage>
</organism>
<dbReference type="SMART" id="SM00456">
    <property type="entry name" value="WW"/>
    <property type="match status" value="4"/>
</dbReference>
<dbReference type="InParanoid" id="A0A024FYP6"/>
<dbReference type="InterPro" id="IPR001202">
    <property type="entry name" value="WW_dom"/>
</dbReference>
<dbReference type="SUPFAM" id="SSF51045">
    <property type="entry name" value="WW domain"/>
    <property type="match status" value="3"/>
</dbReference>
<evidence type="ECO:0000313" key="4">
    <source>
        <dbReference type="EMBL" id="CCI39388.1"/>
    </source>
</evidence>
<dbReference type="InterPro" id="IPR036020">
    <property type="entry name" value="WW_dom_sf"/>
</dbReference>
<dbReference type="PROSITE" id="PS50020">
    <property type="entry name" value="WW_DOMAIN_2"/>
    <property type="match status" value="3"/>
</dbReference>
<feature type="coiled-coil region" evidence="1">
    <location>
        <begin position="377"/>
        <end position="416"/>
    </location>
</feature>
<name>A0A024FYP6_9STRA</name>
<reference evidence="4 5" key="1">
    <citation type="submission" date="2012-05" db="EMBL/GenBank/DDBJ databases">
        <title>Recombination and specialization in a pathogen metapopulation.</title>
        <authorList>
            <person name="Gardiner A."/>
            <person name="Kemen E."/>
            <person name="Schultz-Larsen T."/>
            <person name="MacLean D."/>
            <person name="Van Oosterhout C."/>
            <person name="Jones J.D.G."/>
        </authorList>
    </citation>
    <scope>NUCLEOTIDE SEQUENCE [LARGE SCALE GENOMIC DNA]</scope>
    <source>
        <strain evidence="4 5">Ac Nc2</strain>
    </source>
</reference>
<dbReference type="Gene3D" id="2.20.70.10">
    <property type="match status" value="4"/>
</dbReference>
<evidence type="ECO:0000256" key="2">
    <source>
        <dbReference type="SAM" id="MobiDB-lite"/>
    </source>
</evidence>
<dbReference type="Pfam" id="PF00397">
    <property type="entry name" value="WW"/>
    <property type="match status" value="3"/>
</dbReference>
<dbReference type="STRING" id="65357.A0A024FYP6"/>
<feature type="domain" description="WW" evidence="3">
    <location>
        <begin position="62"/>
        <end position="90"/>
    </location>
</feature>
<feature type="domain" description="WW" evidence="3">
    <location>
        <begin position="151"/>
        <end position="181"/>
    </location>
</feature>
<evidence type="ECO:0000259" key="3">
    <source>
        <dbReference type="PROSITE" id="PS50020"/>
    </source>
</evidence>
<feature type="region of interest" description="Disordered" evidence="2">
    <location>
        <begin position="101"/>
        <end position="127"/>
    </location>
</feature>
<dbReference type="PANTHER" id="PTHR47852">
    <property type="entry name" value="OS06G0298400 PROTEIN"/>
    <property type="match status" value="1"/>
</dbReference>
<keyword evidence="1" id="KW-0175">Coiled coil</keyword>
<sequence>MSDLVWEQYDDESSGRAYYYNKKTGLTTWERPDDYQDSSRSVPTTPEHADGGSRTMDAALSWKQYIDEATGKPYYFNEISKRTQWNRPDSDKIQIVEYFTDTDQGPSRTLSQEPHEHETRAAQKNHNNKFVEANDDLASTKSSQGVKGGRSPWIRYIDKSTEKPYFFNTITHITQWTTPPSFVEAGTLIVPPITPVDQIEKKEDTATTLQDANSEYMAYLSRKHQEQLRVATQRALDPNGHLQKLDSLLDHIDKRQNDTQSEKESKNEVKATSIKWVQYIDPTSQSVYYYNMDTGKKQYDMPNDHVVSGLADWIPAEAFDDNCAKKDELVDGVHYTTVGKLNRVTGKYEKFGGQDYWDAVGIAPDRAGRQMSQFFDITQLEENRKKAVLIKEQLKRKNINWKKVNAEKKAKKQKRNNKWLFED</sequence>
<dbReference type="AlphaFoldDB" id="A0A024FYP6"/>
<comment type="caution">
    <text evidence="4">The sequence shown here is derived from an EMBL/GenBank/DDBJ whole genome shotgun (WGS) entry which is preliminary data.</text>
</comment>